<sequence>MSPNHTTTDLLFQQHHLEGLVTKTHYDKLSIQPCSPGRLEVLLHSTWKHGPVGGRSYSNECRRALREYRAYCSISRWIFMTSNTIKHLLNTRSPVLQRREKFLNTVLNNKPVELRISKYCRLQQVLGTCKGGSGRNTALGSGSRVVGVGGGF</sequence>
<comment type="caution">
    <text evidence="1">The sequence shown here is derived from an EMBL/GenBank/DDBJ whole genome shotgun (WGS) entry which is preliminary data.</text>
</comment>
<keyword evidence="2" id="KW-1185">Reference proteome</keyword>
<dbReference type="EMBL" id="JRES01001297">
    <property type="protein sequence ID" value="KNC23829.1"/>
    <property type="molecule type" value="Genomic_DNA"/>
</dbReference>
<organism evidence="1 2">
    <name type="scientific">Lucilia cuprina</name>
    <name type="common">Green bottle fly</name>
    <name type="synonym">Australian sheep blowfly</name>
    <dbReference type="NCBI Taxonomy" id="7375"/>
    <lineage>
        <taxon>Eukaryota</taxon>
        <taxon>Metazoa</taxon>
        <taxon>Ecdysozoa</taxon>
        <taxon>Arthropoda</taxon>
        <taxon>Hexapoda</taxon>
        <taxon>Insecta</taxon>
        <taxon>Pterygota</taxon>
        <taxon>Neoptera</taxon>
        <taxon>Endopterygota</taxon>
        <taxon>Diptera</taxon>
        <taxon>Brachycera</taxon>
        <taxon>Muscomorpha</taxon>
        <taxon>Oestroidea</taxon>
        <taxon>Calliphoridae</taxon>
        <taxon>Luciliinae</taxon>
        <taxon>Lucilia</taxon>
    </lineage>
</organism>
<gene>
    <name evidence="1" type="ORF">FF38_13228</name>
</gene>
<evidence type="ECO:0000313" key="1">
    <source>
        <dbReference type="EMBL" id="KNC23829.1"/>
    </source>
</evidence>
<name>A0A0L0BX71_LUCCU</name>
<protein>
    <submittedName>
        <fullName evidence="1">Uncharacterized protein</fullName>
    </submittedName>
</protein>
<accession>A0A0L0BX71</accession>
<reference evidence="1 2" key="1">
    <citation type="journal article" date="2015" name="Nat. Commun.">
        <title>Lucilia cuprina genome unlocks parasitic fly biology to underpin future interventions.</title>
        <authorList>
            <person name="Anstead C.A."/>
            <person name="Korhonen P.K."/>
            <person name="Young N.D."/>
            <person name="Hall R.S."/>
            <person name="Jex A.R."/>
            <person name="Murali S.C."/>
            <person name="Hughes D.S."/>
            <person name="Lee S.F."/>
            <person name="Perry T."/>
            <person name="Stroehlein A.J."/>
            <person name="Ansell B.R."/>
            <person name="Breugelmans B."/>
            <person name="Hofmann A."/>
            <person name="Qu J."/>
            <person name="Dugan S."/>
            <person name="Lee S.L."/>
            <person name="Chao H."/>
            <person name="Dinh H."/>
            <person name="Han Y."/>
            <person name="Doddapaneni H.V."/>
            <person name="Worley K.C."/>
            <person name="Muzny D.M."/>
            <person name="Ioannidis P."/>
            <person name="Waterhouse R.M."/>
            <person name="Zdobnov E.M."/>
            <person name="James P.J."/>
            <person name="Bagnall N.H."/>
            <person name="Kotze A.C."/>
            <person name="Gibbs R.A."/>
            <person name="Richards S."/>
            <person name="Batterham P."/>
            <person name="Gasser R.B."/>
        </authorList>
    </citation>
    <scope>NUCLEOTIDE SEQUENCE [LARGE SCALE GENOMIC DNA]</scope>
    <source>
        <strain evidence="1 2">LS</strain>
        <tissue evidence="1">Full body</tissue>
    </source>
</reference>
<dbReference type="Proteomes" id="UP000037069">
    <property type="component" value="Unassembled WGS sequence"/>
</dbReference>
<proteinExistence type="predicted"/>
<dbReference type="AlphaFoldDB" id="A0A0L0BX71"/>
<evidence type="ECO:0000313" key="2">
    <source>
        <dbReference type="Proteomes" id="UP000037069"/>
    </source>
</evidence>